<protein>
    <recommendedName>
        <fullName evidence="6">PucR family transcriptional regulator</fullName>
    </recommendedName>
</protein>
<dbReference type="Pfam" id="PF17853">
    <property type="entry name" value="GGDEF_2"/>
    <property type="match status" value="1"/>
</dbReference>
<dbReference type="PANTHER" id="PTHR33744">
    <property type="entry name" value="CARBOHYDRATE DIACID REGULATOR"/>
    <property type="match status" value="1"/>
</dbReference>
<evidence type="ECO:0008006" key="6">
    <source>
        <dbReference type="Google" id="ProtNLM"/>
    </source>
</evidence>
<dbReference type="Pfam" id="PF13556">
    <property type="entry name" value="HTH_30"/>
    <property type="match status" value="1"/>
</dbReference>
<dbReference type="InterPro" id="IPR051448">
    <property type="entry name" value="CdaR-like_regulators"/>
</dbReference>
<evidence type="ECO:0000313" key="4">
    <source>
        <dbReference type="EMBL" id="TKI55128.1"/>
    </source>
</evidence>
<accession>A0A4U2Y3V1</accession>
<feature type="domain" description="CdaR GGDEF-like" evidence="3">
    <location>
        <begin position="350"/>
        <end position="481"/>
    </location>
</feature>
<evidence type="ECO:0000256" key="1">
    <source>
        <dbReference type="ARBA" id="ARBA00006754"/>
    </source>
</evidence>
<comment type="similarity">
    <text evidence="1">Belongs to the CdaR family.</text>
</comment>
<gene>
    <name evidence="4" type="ORF">E8L90_06470</name>
</gene>
<evidence type="ECO:0000259" key="3">
    <source>
        <dbReference type="Pfam" id="PF17853"/>
    </source>
</evidence>
<proteinExistence type="inferred from homology"/>
<dbReference type="EMBL" id="SZNK01000001">
    <property type="protein sequence ID" value="TKI55128.1"/>
    <property type="molecule type" value="Genomic_DNA"/>
</dbReference>
<dbReference type="InterPro" id="IPR042070">
    <property type="entry name" value="PucR_C-HTH_sf"/>
</dbReference>
<feature type="domain" description="PucR C-terminal helix-turn-helix" evidence="2">
    <location>
        <begin position="534"/>
        <end position="591"/>
    </location>
</feature>
<evidence type="ECO:0000259" key="2">
    <source>
        <dbReference type="Pfam" id="PF13556"/>
    </source>
</evidence>
<dbReference type="RefSeq" id="WP_137033293.1">
    <property type="nucleotide sequence ID" value="NZ_SZNK01000001.1"/>
</dbReference>
<dbReference type="Gene3D" id="1.10.10.2840">
    <property type="entry name" value="PucR C-terminal helix-turn-helix domain"/>
    <property type="match status" value="1"/>
</dbReference>
<evidence type="ECO:0000313" key="5">
    <source>
        <dbReference type="Proteomes" id="UP000307841"/>
    </source>
</evidence>
<dbReference type="InterPro" id="IPR041522">
    <property type="entry name" value="CdaR_GGDEF"/>
</dbReference>
<dbReference type="AlphaFoldDB" id="A0A4U2Y3V1"/>
<dbReference type="OrthoDB" id="142218at2"/>
<dbReference type="Proteomes" id="UP000307841">
    <property type="component" value="Unassembled WGS sequence"/>
</dbReference>
<sequence length="604" mass="71463">MDKWKSIWGQNSIDDIDIHLRNTARHLHKLETVDEALRFLLESFWDEFACDYVAIIEKSEDVLGIRTRRGDSQSFEKKFPLSCSSCLECCLSKPHCSMDDIEVWKSCDLLREFENEGFVTWFTFPIKESDSTSFDVCLVGYREEAPLNLQAEKSFREYGKDFAIVMEIVRNKEKEKQKLRAELEDKNRLEKRMIHYKELVTQALVGDGYFEITKTLSHLIGKTVILFDRFLHPLSSFFIGERNEELEQIISQLHANRWKIEHIPDREQWLQYGEDNQLGIWKVDCGSELFGYVGVKASKQKFDLEKRMTLNYALDVYAIQIKKQKLVADAKEQVNDGFIHQLFLEKIEDKVKMIEHANLFNLNLFQPNRIGVFSIECNQSDEDLQLVKFKMTWIWERIRTTLQLFDRNIITTQKEERYVLIVPDQKEKDSNLYWELIYQQIRDVVSSIMPGIEIFLGISSCTKTMDDFHVCYRQAIQALKIVKNCISNKRIQNFDDLGSLSILFDFKESFAVKLFIKKYLDPLLTYGNEKGKDLFDTLRVYLAMNGRLKETAEYLFIHRSSLKYRLEKITDLLQLDLDDPEERFNLMLAFKLYDLFEYRNIHHE</sequence>
<reference evidence="4 5" key="1">
    <citation type="submission" date="2019-04" db="EMBL/GenBank/DDBJ databases">
        <title>Whole genome sequencing of Brevibacillus sp. TGS2-1.</title>
        <authorList>
            <person name="Choi A."/>
        </authorList>
    </citation>
    <scope>NUCLEOTIDE SEQUENCE [LARGE SCALE GENOMIC DNA]</scope>
    <source>
        <strain evidence="4 5">TGS2-1</strain>
    </source>
</reference>
<keyword evidence="5" id="KW-1185">Reference proteome</keyword>
<name>A0A4U2Y3V1_9BACL</name>
<dbReference type="PANTHER" id="PTHR33744:SF1">
    <property type="entry name" value="DNA-BINDING TRANSCRIPTIONAL ACTIVATOR ADER"/>
    <property type="match status" value="1"/>
</dbReference>
<organism evidence="4 5">
    <name type="scientific">Brevibacillus antibioticus</name>
    <dbReference type="NCBI Taxonomy" id="2570228"/>
    <lineage>
        <taxon>Bacteria</taxon>
        <taxon>Bacillati</taxon>
        <taxon>Bacillota</taxon>
        <taxon>Bacilli</taxon>
        <taxon>Bacillales</taxon>
        <taxon>Paenibacillaceae</taxon>
        <taxon>Brevibacillus</taxon>
    </lineage>
</organism>
<comment type="caution">
    <text evidence="4">The sequence shown here is derived from an EMBL/GenBank/DDBJ whole genome shotgun (WGS) entry which is preliminary data.</text>
</comment>
<dbReference type="InterPro" id="IPR025736">
    <property type="entry name" value="PucR_C-HTH_dom"/>
</dbReference>